<feature type="domain" description="Cyclic nucleotide-binding" evidence="1">
    <location>
        <begin position="31"/>
        <end position="117"/>
    </location>
</feature>
<accession>A0ABW3RMJ9</accession>
<evidence type="ECO:0000313" key="3">
    <source>
        <dbReference type="Proteomes" id="UP001597205"/>
    </source>
</evidence>
<dbReference type="InterPro" id="IPR018490">
    <property type="entry name" value="cNMP-bd_dom_sf"/>
</dbReference>
<keyword evidence="3" id="KW-1185">Reference proteome</keyword>
<dbReference type="Proteomes" id="UP001597205">
    <property type="component" value="Unassembled WGS sequence"/>
</dbReference>
<evidence type="ECO:0000259" key="1">
    <source>
        <dbReference type="Pfam" id="PF00027"/>
    </source>
</evidence>
<dbReference type="RefSeq" id="WP_380896727.1">
    <property type="nucleotide sequence ID" value="NZ_JBHTKY010000016.1"/>
</dbReference>
<organism evidence="2 3">
    <name type="scientific">Sphingobacterium daejeonense</name>
    <dbReference type="NCBI Taxonomy" id="371142"/>
    <lineage>
        <taxon>Bacteria</taxon>
        <taxon>Pseudomonadati</taxon>
        <taxon>Bacteroidota</taxon>
        <taxon>Sphingobacteriia</taxon>
        <taxon>Sphingobacteriales</taxon>
        <taxon>Sphingobacteriaceae</taxon>
        <taxon>Sphingobacterium</taxon>
    </lineage>
</organism>
<name>A0ABW3RMJ9_9SPHI</name>
<sequence length="191" mass="22459">MENLRTAMEELIQAKMPDQDWEYFQSKLIFKEFPKKHRLIEAGQTERYLSFIIKGIIRFYIPGPEHDTTVYMAFDNWFTSVYDSFVTQGPSYYSAETLQETSMLRISYSDLQDVYKNTSVGNLIGRRASEVLFVLKTQREISLLKLNAEERYLQLLKEQPHLIQNIPQKYLASYIGITPQALSRIRKRINA</sequence>
<dbReference type="SUPFAM" id="SSF51206">
    <property type="entry name" value="cAMP-binding domain-like"/>
    <property type="match status" value="1"/>
</dbReference>
<dbReference type="InterPro" id="IPR014710">
    <property type="entry name" value="RmlC-like_jellyroll"/>
</dbReference>
<dbReference type="Gene3D" id="2.60.120.10">
    <property type="entry name" value="Jelly Rolls"/>
    <property type="match status" value="1"/>
</dbReference>
<dbReference type="EMBL" id="JBHTKY010000016">
    <property type="protein sequence ID" value="MFD1166229.1"/>
    <property type="molecule type" value="Genomic_DNA"/>
</dbReference>
<protein>
    <submittedName>
        <fullName evidence="2">Crp/Fnr family transcriptional regulator</fullName>
    </submittedName>
</protein>
<comment type="caution">
    <text evidence="2">The sequence shown here is derived from an EMBL/GenBank/DDBJ whole genome shotgun (WGS) entry which is preliminary data.</text>
</comment>
<proteinExistence type="predicted"/>
<evidence type="ECO:0000313" key="2">
    <source>
        <dbReference type="EMBL" id="MFD1166229.1"/>
    </source>
</evidence>
<reference evidence="3" key="1">
    <citation type="journal article" date="2019" name="Int. J. Syst. Evol. Microbiol.">
        <title>The Global Catalogue of Microorganisms (GCM) 10K type strain sequencing project: providing services to taxonomists for standard genome sequencing and annotation.</title>
        <authorList>
            <consortium name="The Broad Institute Genomics Platform"/>
            <consortium name="The Broad Institute Genome Sequencing Center for Infectious Disease"/>
            <person name="Wu L."/>
            <person name="Ma J."/>
        </authorList>
    </citation>
    <scope>NUCLEOTIDE SEQUENCE [LARGE SCALE GENOMIC DNA]</scope>
    <source>
        <strain evidence="3">CCUG 52468</strain>
    </source>
</reference>
<gene>
    <name evidence="2" type="ORF">ACFQ2C_11485</name>
</gene>
<dbReference type="Pfam" id="PF00027">
    <property type="entry name" value="cNMP_binding"/>
    <property type="match status" value="1"/>
</dbReference>
<dbReference type="InterPro" id="IPR000595">
    <property type="entry name" value="cNMP-bd_dom"/>
</dbReference>